<evidence type="ECO:0000313" key="6">
    <source>
        <dbReference type="Proteomes" id="UP000070341"/>
    </source>
</evidence>
<dbReference type="InterPro" id="IPR036388">
    <property type="entry name" value="WH-like_DNA-bd_sf"/>
</dbReference>
<dbReference type="InterPro" id="IPR011008">
    <property type="entry name" value="Dimeric_a/b-barrel"/>
</dbReference>
<comment type="caution">
    <text evidence="5">The sequence shown here is derived from an EMBL/GenBank/DDBJ whole genome shotgun (WGS) entry which is preliminary data.</text>
</comment>
<dbReference type="Pfam" id="PF01037">
    <property type="entry name" value="AsnC_trans_reg"/>
    <property type="match status" value="1"/>
</dbReference>
<dbReference type="AlphaFoldDB" id="A0A133UY57"/>
<feature type="domain" description="HTH asnC-type" evidence="4">
    <location>
        <begin position="9"/>
        <end position="70"/>
    </location>
</feature>
<keyword evidence="1" id="KW-0805">Transcription regulation</keyword>
<proteinExistence type="predicted"/>
<dbReference type="InterPro" id="IPR036390">
    <property type="entry name" value="WH_DNA-bd_sf"/>
</dbReference>
<dbReference type="PRINTS" id="PR00033">
    <property type="entry name" value="HTHASNC"/>
</dbReference>
<organism evidence="5 6">
    <name type="scientific">candidate division MSBL1 archaeon SCGC-AAA259M10</name>
    <dbReference type="NCBI Taxonomy" id="1698270"/>
    <lineage>
        <taxon>Archaea</taxon>
        <taxon>Methanobacteriati</taxon>
        <taxon>Methanobacteriota</taxon>
        <taxon>candidate division MSBL1</taxon>
    </lineage>
</organism>
<dbReference type="PROSITE" id="PS50956">
    <property type="entry name" value="HTH_ASNC_2"/>
    <property type="match status" value="1"/>
</dbReference>
<evidence type="ECO:0000256" key="3">
    <source>
        <dbReference type="ARBA" id="ARBA00023163"/>
    </source>
</evidence>
<name>A0A133UY57_9EURY</name>
<dbReference type="SMART" id="SM00344">
    <property type="entry name" value="HTH_ASNC"/>
    <property type="match status" value="1"/>
</dbReference>
<evidence type="ECO:0000259" key="4">
    <source>
        <dbReference type="PROSITE" id="PS50956"/>
    </source>
</evidence>
<dbReference type="SUPFAM" id="SSF54909">
    <property type="entry name" value="Dimeric alpha+beta barrel"/>
    <property type="match status" value="1"/>
</dbReference>
<protein>
    <recommendedName>
        <fullName evidence="4">HTH asnC-type domain-containing protein</fullName>
    </recommendedName>
</protein>
<dbReference type="InterPro" id="IPR011991">
    <property type="entry name" value="ArsR-like_HTH"/>
</dbReference>
<reference evidence="5 6" key="1">
    <citation type="journal article" date="2016" name="Sci. Rep.">
        <title>Metabolic traits of an uncultured archaeal lineage -MSBL1- from brine pools of the Red Sea.</title>
        <authorList>
            <person name="Mwirichia R."/>
            <person name="Alam I."/>
            <person name="Rashid M."/>
            <person name="Vinu M."/>
            <person name="Ba-Alawi W."/>
            <person name="Anthony Kamau A."/>
            <person name="Kamanda Ngugi D."/>
            <person name="Goker M."/>
            <person name="Klenk H.P."/>
            <person name="Bajic V."/>
            <person name="Stingl U."/>
        </authorList>
    </citation>
    <scope>NUCLEOTIDE SEQUENCE [LARGE SCALE GENOMIC DNA]</scope>
    <source>
        <strain evidence="5">SCGC-AAA259M10</strain>
    </source>
</reference>
<evidence type="ECO:0000256" key="2">
    <source>
        <dbReference type="ARBA" id="ARBA00023125"/>
    </source>
</evidence>
<dbReference type="InterPro" id="IPR000485">
    <property type="entry name" value="AsnC-type_HTH_dom"/>
</dbReference>
<dbReference type="Gene3D" id="1.10.10.10">
    <property type="entry name" value="Winged helix-like DNA-binding domain superfamily/Winged helix DNA-binding domain"/>
    <property type="match status" value="1"/>
</dbReference>
<keyword evidence="3" id="KW-0804">Transcription</keyword>
<dbReference type="SUPFAM" id="SSF46785">
    <property type="entry name" value="Winged helix' DNA-binding domain"/>
    <property type="match status" value="1"/>
</dbReference>
<dbReference type="Pfam" id="PF13412">
    <property type="entry name" value="HTH_24"/>
    <property type="match status" value="1"/>
</dbReference>
<keyword evidence="6" id="KW-1185">Reference proteome</keyword>
<dbReference type="PANTHER" id="PTHR43413:SF4">
    <property type="entry name" value="HTH-TYPE TRANSCRIPTIONAL REGULATOR LYSM"/>
    <property type="match status" value="1"/>
</dbReference>
<dbReference type="InterPro" id="IPR019888">
    <property type="entry name" value="Tscrpt_reg_AsnC-like"/>
</dbReference>
<keyword evidence="2" id="KW-0238">DNA-binding</keyword>
<dbReference type="GO" id="GO:0043565">
    <property type="term" value="F:sequence-specific DNA binding"/>
    <property type="evidence" value="ECO:0007669"/>
    <property type="project" value="InterPro"/>
</dbReference>
<dbReference type="InterPro" id="IPR050684">
    <property type="entry name" value="HTH-Siroheme_Decarb"/>
</dbReference>
<evidence type="ECO:0000256" key="1">
    <source>
        <dbReference type="ARBA" id="ARBA00023015"/>
    </source>
</evidence>
<gene>
    <name evidence="5" type="ORF">AKJ40_03890</name>
</gene>
<dbReference type="CDD" id="cd00090">
    <property type="entry name" value="HTH_ARSR"/>
    <property type="match status" value="1"/>
</dbReference>
<dbReference type="EMBL" id="LHXU01000073">
    <property type="protein sequence ID" value="KXA99125.1"/>
    <property type="molecule type" value="Genomic_DNA"/>
</dbReference>
<dbReference type="Proteomes" id="UP000070341">
    <property type="component" value="Unassembled WGS sequence"/>
</dbReference>
<dbReference type="InterPro" id="IPR019887">
    <property type="entry name" value="Tscrpt_reg_AsnC/Lrp_C"/>
</dbReference>
<dbReference type="PANTHER" id="PTHR43413">
    <property type="entry name" value="TRANSCRIPTIONAL REGULATOR, ASNC FAMILY"/>
    <property type="match status" value="1"/>
</dbReference>
<sequence length="143" mass="16432">MFIWEVLNMDEINRKILNILRKNSRTPYVDIAERLEISEGTVRNRVKKMQSEGIIDRFTIELGEAETARAFVMVNLSTDTDISELVKKFPEDSDTFEVAGDYDLIAEIRRKNTSKINEAVDAIRSLNGLTSTKTYMVLNKPRT</sequence>
<dbReference type="Gene3D" id="3.30.70.920">
    <property type="match status" value="1"/>
</dbReference>
<evidence type="ECO:0000313" key="5">
    <source>
        <dbReference type="EMBL" id="KXA99125.1"/>
    </source>
</evidence>
<accession>A0A133UY57</accession>